<protein>
    <submittedName>
        <fullName evidence="1">Uncharacterized protein</fullName>
    </submittedName>
</protein>
<dbReference type="Proteomes" id="UP000193061">
    <property type="component" value="Unassembled WGS sequence"/>
</dbReference>
<accession>A0A1X6ZFP5</accession>
<dbReference type="AlphaFoldDB" id="A0A1X6ZFP5"/>
<organism evidence="1 2">
    <name type="scientific">Roseovarius albus</name>
    <dbReference type="NCBI Taxonomy" id="1247867"/>
    <lineage>
        <taxon>Bacteria</taxon>
        <taxon>Pseudomonadati</taxon>
        <taxon>Pseudomonadota</taxon>
        <taxon>Alphaproteobacteria</taxon>
        <taxon>Rhodobacterales</taxon>
        <taxon>Roseobacteraceae</taxon>
        <taxon>Roseovarius</taxon>
    </lineage>
</organism>
<keyword evidence="2" id="KW-1185">Reference proteome</keyword>
<dbReference type="EMBL" id="FWFX01000007">
    <property type="protein sequence ID" value="SLN49628.1"/>
    <property type="molecule type" value="Genomic_DNA"/>
</dbReference>
<evidence type="ECO:0000313" key="1">
    <source>
        <dbReference type="EMBL" id="SLN49628.1"/>
    </source>
</evidence>
<name>A0A1X6ZFP5_9RHOB</name>
<sequence>MIPFLTEILELITAASVLALAAPQIKKIEVGRNVRCVSLNSFNEYDSSTHFVRSHVRARK</sequence>
<reference evidence="1 2" key="1">
    <citation type="submission" date="2017-03" db="EMBL/GenBank/DDBJ databases">
        <authorList>
            <person name="Afonso C.L."/>
            <person name="Miller P.J."/>
            <person name="Scott M.A."/>
            <person name="Spackman E."/>
            <person name="Goraichik I."/>
            <person name="Dimitrov K.M."/>
            <person name="Suarez D.L."/>
            <person name="Swayne D.E."/>
        </authorList>
    </citation>
    <scope>NUCLEOTIDE SEQUENCE [LARGE SCALE GENOMIC DNA]</scope>
    <source>
        <strain evidence="1 2">CECT 7450</strain>
    </source>
</reference>
<gene>
    <name evidence="1" type="ORF">ROA7450_02457</name>
</gene>
<evidence type="ECO:0000313" key="2">
    <source>
        <dbReference type="Proteomes" id="UP000193061"/>
    </source>
</evidence>
<proteinExistence type="predicted"/>